<evidence type="ECO:0000313" key="2">
    <source>
        <dbReference type="EMBL" id="EFW90267.1"/>
    </source>
</evidence>
<dbReference type="NCBIfam" id="TIGR00177">
    <property type="entry name" value="molyb_syn"/>
    <property type="match status" value="1"/>
</dbReference>
<dbReference type="PANTHER" id="PTHR13939">
    <property type="entry name" value="NICOTINAMIDE-NUCLEOTIDE AMIDOHYDROLASE PNCC"/>
    <property type="match status" value="1"/>
</dbReference>
<dbReference type="Pfam" id="PF24102">
    <property type="entry name" value="FLAD1_M"/>
    <property type="match status" value="1"/>
</dbReference>
<reference evidence="3" key="2">
    <citation type="submission" date="2016-11" db="EMBL/GenBank/DDBJ databases">
        <authorList>
            <person name="Jaros S."/>
            <person name="Januszkiewicz K."/>
            <person name="Wedrychowicz H."/>
        </authorList>
    </citation>
    <scope>NUCLEOTIDE SEQUENCE [LARGE SCALE GENOMIC DNA]</scope>
    <source>
        <strain evidence="3">DX253</strain>
    </source>
</reference>
<dbReference type="OrthoDB" id="372037at2157"/>
<dbReference type="Gene3D" id="3.40.980.10">
    <property type="entry name" value="MoaB/Mog-like domain"/>
    <property type="match status" value="1"/>
</dbReference>
<evidence type="ECO:0000313" key="4">
    <source>
        <dbReference type="Proteomes" id="UP000003751"/>
    </source>
</evidence>
<accession>E7QYK1</accession>
<gene>
    <name evidence="3" type="ORF">SAMN05444342_0216</name>
    <name evidence="2" type="ORF">ZOD2009_19458</name>
</gene>
<organism evidence="2 4">
    <name type="scientific">Haladaptatus paucihalophilus DX253</name>
    <dbReference type="NCBI Taxonomy" id="797209"/>
    <lineage>
        <taxon>Archaea</taxon>
        <taxon>Methanobacteriati</taxon>
        <taxon>Methanobacteriota</taxon>
        <taxon>Stenosarchaea group</taxon>
        <taxon>Halobacteria</taxon>
        <taxon>Halobacteriales</taxon>
        <taxon>Haladaptataceae</taxon>
        <taxon>Haladaptatus</taxon>
    </lineage>
</organism>
<protein>
    <submittedName>
        <fullName evidence="3">Competence/damage-inducible protein cinA</fullName>
    </submittedName>
    <submittedName>
        <fullName evidence="2">Molybdopterin binding domain protein</fullName>
    </submittedName>
</protein>
<dbReference type="InterPro" id="IPR050101">
    <property type="entry name" value="CinA"/>
</dbReference>
<dbReference type="InterPro" id="IPR056596">
    <property type="entry name" value="FLAD1_M"/>
</dbReference>
<dbReference type="SUPFAM" id="SSF53218">
    <property type="entry name" value="Molybdenum cofactor biosynthesis proteins"/>
    <property type="match status" value="1"/>
</dbReference>
<feature type="domain" description="MoaB/Mog" evidence="1">
    <location>
        <begin position="4"/>
        <end position="163"/>
    </location>
</feature>
<sequence length="233" mass="25380">MNVALVTVGDEILSGDTVNTNAAWLGERLTERGVAVERVFVVPDRVGDIARVVNEARAEYDAVLVTGGLGPTHDDLTMEGIAAAVGVPVEEHTEAVEWIEAHSDYSHADLTSGTTHLPKGSRMLPNDVGVAPGAEIEDIYVLPGVPSEMHSMFERIADEFDGEPYYTETVPAGEPESALLDRFETLRERFDVKVGSYPGDYVRVKIEGTDENTVQNAAEWLRERVEAPDETNA</sequence>
<dbReference type="PATRIC" id="fig|797209.4.peg.3807"/>
<dbReference type="Proteomes" id="UP000184203">
    <property type="component" value="Unassembled WGS sequence"/>
</dbReference>
<keyword evidence="5" id="KW-1185">Reference proteome</keyword>
<dbReference type="eggNOG" id="arCOG00215">
    <property type="taxonomic scope" value="Archaea"/>
</dbReference>
<dbReference type="Proteomes" id="UP000003751">
    <property type="component" value="Unassembled WGS sequence"/>
</dbReference>
<dbReference type="EMBL" id="AEMG01000028">
    <property type="protein sequence ID" value="EFW90267.1"/>
    <property type="molecule type" value="Genomic_DNA"/>
</dbReference>
<dbReference type="EMBL" id="FRAN01000001">
    <property type="protein sequence ID" value="SHJ99698.1"/>
    <property type="molecule type" value="Genomic_DNA"/>
</dbReference>
<dbReference type="SMART" id="SM00852">
    <property type="entry name" value="MoCF_biosynth"/>
    <property type="match status" value="1"/>
</dbReference>
<reference evidence="2 4" key="1">
    <citation type="journal article" date="2014" name="ISME J.">
        <title>Trehalose/2-sulfotrehalose biosynthesis and glycine-betaine uptake are widely spread mechanisms for osmoadaptation in the Halobacteriales.</title>
        <authorList>
            <person name="Youssef N.H."/>
            <person name="Savage-Ashlock K.N."/>
            <person name="McCully A.L."/>
            <person name="Luedtke B."/>
            <person name="Shaw E.I."/>
            <person name="Hoff W.D."/>
            <person name="Elshahed M.S."/>
        </authorList>
    </citation>
    <scope>NUCLEOTIDE SEQUENCE [LARGE SCALE GENOMIC DNA]</scope>
    <source>
        <strain evidence="2 4">DX253</strain>
    </source>
</reference>
<dbReference type="InterPro" id="IPR036425">
    <property type="entry name" value="MoaB/Mog-like_dom_sf"/>
</dbReference>
<reference evidence="5" key="3">
    <citation type="submission" date="2016-11" db="EMBL/GenBank/DDBJ databases">
        <authorList>
            <person name="Varghese N."/>
            <person name="Submissions S."/>
        </authorList>
    </citation>
    <scope>NUCLEOTIDE SEQUENCE [LARGE SCALE GENOMIC DNA]</scope>
    <source>
        <strain evidence="5">DX253</strain>
    </source>
</reference>
<dbReference type="RefSeq" id="WP_007982658.1">
    <property type="nucleotide sequence ID" value="NZ_AEMG01000028.1"/>
</dbReference>
<dbReference type="InterPro" id="IPR001453">
    <property type="entry name" value="MoaB/Mog_dom"/>
</dbReference>
<dbReference type="STRING" id="797209.GCA_000376445_00722"/>
<proteinExistence type="predicted"/>
<name>E7QYK1_HALPU</name>
<evidence type="ECO:0000313" key="5">
    <source>
        <dbReference type="Proteomes" id="UP000184203"/>
    </source>
</evidence>
<evidence type="ECO:0000313" key="3">
    <source>
        <dbReference type="EMBL" id="SHJ99698.1"/>
    </source>
</evidence>
<dbReference type="PANTHER" id="PTHR13939:SF0">
    <property type="entry name" value="NMN AMIDOHYDROLASE-LIKE PROTEIN YFAY"/>
    <property type="match status" value="1"/>
</dbReference>
<dbReference type="AlphaFoldDB" id="E7QYK1"/>
<evidence type="ECO:0000259" key="1">
    <source>
        <dbReference type="SMART" id="SM00852"/>
    </source>
</evidence>
<dbReference type="Pfam" id="PF00994">
    <property type="entry name" value="MoCF_biosynth"/>
    <property type="match status" value="1"/>
</dbReference>
<dbReference type="CDD" id="cd00885">
    <property type="entry name" value="cinA"/>
    <property type="match status" value="1"/>
</dbReference>